<accession>A0ABV7M9L0</accession>
<dbReference type="InterPro" id="IPR045247">
    <property type="entry name" value="Oye-like"/>
</dbReference>
<evidence type="ECO:0000259" key="1">
    <source>
        <dbReference type="Pfam" id="PF00724"/>
    </source>
</evidence>
<dbReference type="RefSeq" id="WP_189574381.1">
    <property type="nucleotide sequence ID" value="NZ_BMXU01000001.1"/>
</dbReference>
<sequence>MADTKYPHLFESLTLGSLELPHRVLMAPLTRNRARADGVHNVELASTYYTQRAGAGLIVSEATEISPLAKGYIDVPGIYRDAHVDAWQKITDSVHEAGGRIFCQLWHCGRISHTSLLPENQVPVSASAIRADAQVFTRNGFEDCSQPRALETEEIPGVIAEYRHAAEMAKAAGFDGVEVHAANGYLLDQFLHQHTNNRNDAYGGSPENRARLAAEVVEASAEVWGADRVGIRLSPTGKFSDMNPEGMEETVEALFKRINPMGLAYLHVVEKFPGLDVTEEEQATLDRLHDKWAGTYIANGDFDAQKAEEWIARGRADAVTFGRLFIANPDLPERFRRNAKLNEPNPDTFYGGGAEGYTDYPFLDE</sequence>
<dbReference type="Gene3D" id="3.20.20.70">
    <property type="entry name" value="Aldolase class I"/>
    <property type="match status" value="1"/>
</dbReference>
<feature type="domain" description="NADH:flavin oxidoreductase/NADH oxidase N-terminal" evidence="1">
    <location>
        <begin position="9"/>
        <end position="341"/>
    </location>
</feature>
<dbReference type="PANTHER" id="PTHR22893:SF91">
    <property type="entry name" value="NADPH DEHYDROGENASE 2-RELATED"/>
    <property type="match status" value="1"/>
</dbReference>
<gene>
    <name evidence="2" type="ORF">ACFONP_05140</name>
</gene>
<proteinExistence type="predicted"/>
<dbReference type="InterPro" id="IPR001155">
    <property type="entry name" value="OxRdtase_FMN_N"/>
</dbReference>
<evidence type="ECO:0000313" key="2">
    <source>
        <dbReference type="EMBL" id="MFC3302113.1"/>
    </source>
</evidence>
<organism evidence="2 3">
    <name type="scientific">Parvularcula lutaonensis</name>
    <dbReference type="NCBI Taxonomy" id="491923"/>
    <lineage>
        <taxon>Bacteria</taxon>
        <taxon>Pseudomonadati</taxon>
        <taxon>Pseudomonadota</taxon>
        <taxon>Alphaproteobacteria</taxon>
        <taxon>Parvularculales</taxon>
        <taxon>Parvularculaceae</taxon>
        <taxon>Parvularcula</taxon>
    </lineage>
</organism>
<reference evidence="3" key="1">
    <citation type="journal article" date="2019" name="Int. J. Syst. Evol. Microbiol.">
        <title>The Global Catalogue of Microorganisms (GCM) 10K type strain sequencing project: providing services to taxonomists for standard genome sequencing and annotation.</title>
        <authorList>
            <consortium name="The Broad Institute Genomics Platform"/>
            <consortium name="The Broad Institute Genome Sequencing Center for Infectious Disease"/>
            <person name="Wu L."/>
            <person name="Ma J."/>
        </authorList>
    </citation>
    <scope>NUCLEOTIDE SEQUENCE [LARGE SCALE GENOMIC DNA]</scope>
    <source>
        <strain evidence="3">KCTC 22245</strain>
    </source>
</reference>
<keyword evidence="3" id="KW-1185">Reference proteome</keyword>
<dbReference type="EMBL" id="JBHRVA010000002">
    <property type="protein sequence ID" value="MFC3302113.1"/>
    <property type="molecule type" value="Genomic_DNA"/>
</dbReference>
<dbReference type="Proteomes" id="UP001595607">
    <property type="component" value="Unassembled WGS sequence"/>
</dbReference>
<protein>
    <submittedName>
        <fullName evidence="2">Alkene reductase</fullName>
    </submittedName>
</protein>
<dbReference type="Pfam" id="PF00724">
    <property type="entry name" value="Oxidored_FMN"/>
    <property type="match status" value="1"/>
</dbReference>
<dbReference type="PANTHER" id="PTHR22893">
    <property type="entry name" value="NADH OXIDOREDUCTASE-RELATED"/>
    <property type="match status" value="1"/>
</dbReference>
<name>A0ABV7M9L0_9PROT</name>
<evidence type="ECO:0000313" key="3">
    <source>
        <dbReference type="Proteomes" id="UP001595607"/>
    </source>
</evidence>
<comment type="caution">
    <text evidence="2">The sequence shown here is derived from an EMBL/GenBank/DDBJ whole genome shotgun (WGS) entry which is preliminary data.</text>
</comment>
<dbReference type="SUPFAM" id="SSF51395">
    <property type="entry name" value="FMN-linked oxidoreductases"/>
    <property type="match status" value="1"/>
</dbReference>
<dbReference type="NCBIfam" id="NF007899">
    <property type="entry name" value="PRK10605.1"/>
    <property type="match status" value="1"/>
</dbReference>
<dbReference type="InterPro" id="IPR013785">
    <property type="entry name" value="Aldolase_TIM"/>
</dbReference>
<dbReference type="CDD" id="cd02933">
    <property type="entry name" value="OYE_like_FMN"/>
    <property type="match status" value="1"/>
</dbReference>